<dbReference type="Proteomes" id="UP000275408">
    <property type="component" value="Unassembled WGS sequence"/>
</dbReference>
<evidence type="ECO:0000313" key="2">
    <source>
        <dbReference type="EMBL" id="RMX57272.1"/>
    </source>
</evidence>
<dbReference type="InterPro" id="IPR003323">
    <property type="entry name" value="OTU_dom"/>
</dbReference>
<comment type="caution">
    <text evidence="2">The sequence shown here is derived from an EMBL/GenBank/DDBJ whole genome shotgun (WGS) entry which is preliminary data.</text>
</comment>
<dbReference type="PROSITE" id="PS50802">
    <property type="entry name" value="OTU"/>
    <property type="match status" value="1"/>
</dbReference>
<dbReference type="Gene3D" id="3.90.70.80">
    <property type="match status" value="1"/>
</dbReference>
<dbReference type="EMBL" id="RCHS01000684">
    <property type="protein sequence ID" value="RMX57272.1"/>
    <property type="molecule type" value="Genomic_DNA"/>
</dbReference>
<dbReference type="SUPFAM" id="SSF54001">
    <property type="entry name" value="Cysteine proteinases"/>
    <property type="match status" value="1"/>
</dbReference>
<dbReference type="InterPro" id="IPR038765">
    <property type="entry name" value="Papain-like_cys_pep_sf"/>
</dbReference>
<reference evidence="2 3" key="1">
    <citation type="journal article" date="2018" name="Sci. Rep.">
        <title>Comparative analysis of the Pocillopora damicornis genome highlights role of immune system in coral evolution.</title>
        <authorList>
            <person name="Cunning R."/>
            <person name="Bay R.A."/>
            <person name="Gillette P."/>
            <person name="Baker A.C."/>
            <person name="Traylor-Knowles N."/>
        </authorList>
    </citation>
    <scope>NUCLEOTIDE SEQUENCE [LARGE SCALE GENOMIC DNA]</scope>
    <source>
        <strain evidence="2">RSMAS</strain>
        <tissue evidence="2">Whole animal</tissue>
    </source>
</reference>
<dbReference type="OrthoDB" id="5963957at2759"/>
<dbReference type="AlphaFoldDB" id="A0A3M6UUC1"/>
<evidence type="ECO:0000259" key="1">
    <source>
        <dbReference type="PROSITE" id="PS50802"/>
    </source>
</evidence>
<feature type="domain" description="OTU" evidence="1">
    <location>
        <begin position="170"/>
        <end position="327"/>
    </location>
</feature>
<sequence length="514" mass="57680">MEKNLQDFLKKWSSELLDDMKVLPDKAVTEISKVVKHVKLGYLSGIPPGIGTNWNENIHKRLHESESTLSDNLDIEFGGENVSSCDSDSEEENENVTLQSQEKIINRTSTMAHIASQSFSKVQSPLFANKHSWINAPSMLLLFSHTDCHGQSEYFGSEKKLDEIVSNYGFERVSVPGDGDCSFTSVSLGLDQLLQGNDALIQHLESLQVHRNQDLSARNIILRGLVVAEWLGDNSEEYTAVLTGSEKSTFEETARTFLEPGVFDCELGNIVLLSLTNVLKLPIVVFSSIDSYPVIPLVPRGSPLTVVPIHVAFNQSGKGHYDTVFAAKTQPCQEIEKKSQNTNRSPCCSCGRGGAKDKERSFCSTYGPRCECFQHLQGCNPTCKCLNFGNPYGTKDVAVKDRQVRKRRKHDDLPLTSIEYLERKNEPMAPEKLEDFEIFVLHQVVSGISMQSHDIDASDYESILKLLKEILTSAGFINMPSFEKVKKLMDRIKRERGLFSLILRQEVKKSWHKS</sequence>
<accession>A0A3M6UUC1</accession>
<proteinExistence type="predicted"/>
<evidence type="ECO:0000313" key="3">
    <source>
        <dbReference type="Proteomes" id="UP000275408"/>
    </source>
</evidence>
<keyword evidence="3" id="KW-1185">Reference proteome</keyword>
<name>A0A3M6UUC1_POCDA</name>
<protein>
    <recommendedName>
        <fullName evidence="1">OTU domain-containing protein</fullName>
    </recommendedName>
</protein>
<dbReference type="STRING" id="46731.A0A3M6UUC1"/>
<organism evidence="2 3">
    <name type="scientific">Pocillopora damicornis</name>
    <name type="common">Cauliflower coral</name>
    <name type="synonym">Millepora damicornis</name>
    <dbReference type="NCBI Taxonomy" id="46731"/>
    <lineage>
        <taxon>Eukaryota</taxon>
        <taxon>Metazoa</taxon>
        <taxon>Cnidaria</taxon>
        <taxon>Anthozoa</taxon>
        <taxon>Hexacorallia</taxon>
        <taxon>Scleractinia</taxon>
        <taxon>Astrocoeniina</taxon>
        <taxon>Pocilloporidae</taxon>
        <taxon>Pocillopora</taxon>
    </lineage>
</organism>
<gene>
    <name evidence="2" type="ORF">pdam_00023904</name>
</gene>
<dbReference type="CDD" id="cd22744">
    <property type="entry name" value="OTU"/>
    <property type="match status" value="1"/>
</dbReference>